<feature type="region of interest" description="Disordered" evidence="1">
    <location>
        <begin position="95"/>
        <end position="124"/>
    </location>
</feature>
<proteinExistence type="predicted"/>
<sequence length="124" mass="13654">MFVALRPLRTTDDRRERVDFGDVHLFVGPQFVVTVRHGAVPDPSVAHEALEAEPQFLSTGPEAMLTAFLDSTVDSYAPVDAGRLQMAPLALSDRLRQDDRTRRSSHVGTAAQTWAAPRRSGVSR</sequence>
<dbReference type="AlphaFoldDB" id="A0AAU1M338"/>
<organism evidence="2">
    <name type="scientific">Streptomyces sp. NBC_00148</name>
    <dbReference type="NCBI Taxonomy" id="2903626"/>
    <lineage>
        <taxon>Bacteria</taxon>
        <taxon>Bacillati</taxon>
        <taxon>Actinomycetota</taxon>
        <taxon>Actinomycetes</taxon>
        <taxon>Kitasatosporales</taxon>
        <taxon>Streptomycetaceae</taxon>
        <taxon>Streptomyces</taxon>
    </lineage>
</organism>
<dbReference type="InterPro" id="IPR045861">
    <property type="entry name" value="CorA_cytoplasmic_dom"/>
</dbReference>
<accession>A0AAU1M338</accession>
<name>A0AAU1M338_9ACTN</name>
<evidence type="ECO:0000313" key="2">
    <source>
        <dbReference type="EMBL" id="WTQ77714.1"/>
    </source>
</evidence>
<dbReference type="SUPFAM" id="SSF143865">
    <property type="entry name" value="CorA soluble domain-like"/>
    <property type="match status" value="1"/>
</dbReference>
<protein>
    <submittedName>
        <fullName evidence="2">Uncharacterized protein</fullName>
    </submittedName>
</protein>
<dbReference type="EMBL" id="CP108169">
    <property type="protein sequence ID" value="WTQ77714.1"/>
    <property type="molecule type" value="Genomic_DNA"/>
</dbReference>
<gene>
    <name evidence="2" type="ORF">OG222_33275</name>
</gene>
<evidence type="ECO:0000256" key="1">
    <source>
        <dbReference type="SAM" id="MobiDB-lite"/>
    </source>
</evidence>
<reference evidence="2" key="1">
    <citation type="submission" date="2022-10" db="EMBL/GenBank/DDBJ databases">
        <title>The complete genomes of actinobacterial strains from the NBC collection.</title>
        <authorList>
            <person name="Joergensen T.S."/>
            <person name="Alvarez Arevalo M."/>
            <person name="Sterndorff E.B."/>
            <person name="Faurdal D."/>
            <person name="Vuksanovic O."/>
            <person name="Mourched A.-S."/>
            <person name="Charusanti P."/>
            <person name="Shaw S."/>
            <person name="Blin K."/>
            <person name="Weber T."/>
        </authorList>
    </citation>
    <scope>NUCLEOTIDE SEQUENCE</scope>
    <source>
        <strain evidence="2">NBC_00148</strain>
    </source>
</reference>